<dbReference type="Proteomes" id="UP000245168">
    <property type="component" value="Unassembled WGS sequence"/>
</dbReference>
<dbReference type="AlphaFoldDB" id="A0A2U2BV28"/>
<reference evidence="3" key="1">
    <citation type="submission" date="2018-05" db="EMBL/GenBank/DDBJ databases">
        <authorList>
            <person name="Liu B.-T."/>
        </authorList>
    </citation>
    <scope>NUCLEOTIDE SEQUENCE [LARGE SCALE GENOMIC DNA]</scope>
    <source>
        <strain evidence="3">WD6-1</strain>
    </source>
</reference>
<evidence type="ECO:0000313" key="3">
    <source>
        <dbReference type="Proteomes" id="UP000245168"/>
    </source>
</evidence>
<organism evidence="2 3">
    <name type="scientific">Marinicauda salina</name>
    <dbReference type="NCBI Taxonomy" id="2135793"/>
    <lineage>
        <taxon>Bacteria</taxon>
        <taxon>Pseudomonadati</taxon>
        <taxon>Pseudomonadota</taxon>
        <taxon>Alphaproteobacteria</taxon>
        <taxon>Maricaulales</taxon>
        <taxon>Maricaulaceae</taxon>
        <taxon>Marinicauda</taxon>
    </lineage>
</organism>
<gene>
    <name evidence="2" type="ORF">DDZ18_04740</name>
</gene>
<accession>A0A2U2BV28</accession>
<comment type="caution">
    <text evidence="2">The sequence shown here is derived from an EMBL/GenBank/DDBJ whole genome shotgun (WGS) entry which is preliminary data.</text>
</comment>
<evidence type="ECO:0000313" key="2">
    <source>
        <dbReference type="EMBL" id="PWE17886.1"/>
    </source>
</evidence>
<proteinExistence type="predicted"/>
<sequence length="91" mass="9969">MAFTDVETAEAHAAADSNDPTGEDLCKLGLLYSTGQCGVVDYVEAHKWFNLAALMGSEPAKHYRRELSGEMDGEQIAAAQRAAREWLSTRH</sequence>
<keyword evidence="3" id="KW-1185">Reference proteome</keyword>
<dbReference type="SUPFAM" id="SSF81901">
    <property type="entry name" value="HCP-like"/>
    <property type="match status" value="1"/>
</dbReference>
<name>A0A2U2BV28_9PROT</name>
<dbReference type="RefSeq" id="WP_109252240.1">
    <property type="nucleotide sequence ID" value="NZ_QEXV01000002.1"/>
</dbReference>
<evidence type="ECO:0008006" key="4">
    <source>
        <dbReference type="Google" id="ProtNLM"/>
    </source>
</evidence>
<evidence type="ECO:0000256" key="1">
    <source>
        <dbReference type="SAM" id="MobiDB-lite"/>
    </source>
</evidence>
<protein>
    <recommendedName>
        <fullName evidence="4">Sel1 repeat family protein</fullName>
    </recommendedName>
</protein>
<feature type="region of interest" description="Disordered" evidence="1">
    <location>
        <begin position="1"/>
        <end position="22"/>
    </location>
</feature>
<dbReference type="OrthoDB" id="5321503at2"/>
<dbReference type="InterPro" id="IPR011990">
    <property type="entry name" value="TPR-like_helical_dom_sf"/>
</dbReference>
<dbReference type="EMBL" id="QEXV01000002">
    <property type="protein sequence ID" value="PWE17886.1"/>
    <property type="molecule type" value="Genomic_DNA"/>
</dbReference>
<dbReference type="Gene3D" id="1.25.40.10">
    <property type="entry name" value="Tetratricopeptide repeat domain"/>
    <property type="match status" value="1"/>
</dbReference>